<comment type="caution">
    <text evidence="2">The sequence shown here is derived from an EMBL/GenBank/DDBJ whole genome shotgun (WGS) entry which is preliminary data.</text>
</comment>
<dbReference type="Proteomes" id="UP000823775">
    <property type="component" value="Unassembled WGS sequence"/>
</dbReference>
<reference evidence="2 3" key="1">
    <citation type="journal article" date="2021" name="BMC Genomics">
        <title>Datura genome reveals duplications of psychoactive alkaloid biosynthetic genes and high mutation rate following tissue culture.</title>
        <authorList>
            <person name="Rajewski A."/>
            <person name="Carter-House D."/>
            <person name="Stajich J."/>
            <person name="Litt A."/>
        </authorList>
    </citation>
    <scope>NUCLEOTIDE SEQUENCE [LARGE SCALE GENOMIC DNA]</scope>
    <source>
        <strain evidence="2">AR-01</strain>
    </source>
</reference>
<protein>
    <submittedName>
        <fullName evidence="2">Uncharacterized protein</fullName>
    </submittedName>
</protein>
<feature type="compositionally biased region" description="Basic residues" evidence="1">
    <location>
        <begin position="58"/>
        <end position="71"/>
    </location>
</feature>
<name>A0ABS8TN03_DATST</name>
<evidence type="ECO:0000313" key="3">
    <source>
        <dbReference type="Proteomes" id="UP000823775"/>
    </source>
</evidence>
<keyword evidence="3" id="KW-1185">Reference proteome</keyword>
<sequence>MAPPPPTNVDEEAVGWEVEEEISKKMFASIILNSEGLKEVDWMHKQEGEEQGRTGGRPAKRRCKNARRRPM</sequence>
<feature type="region of interest" description="Disordered" evidence="1">
    <location>
        <begin position="44"/>
        <end position="71"/>
    </location>
</feature>
<evidence type="ECO:0000256" key="1">
    <source>
        <dbReference type="SAM" id="MobiDB-lite"/>
    </source>
</evidence>
<gene>
    <name evidence="2" type="ORF">HAX54_013289</name>
</gene>
<accession>A0ABS8TN03</accession>
<dbReference type="EMBL" id="JACEIK010001796">
    <property type="protein sequence ID" value="MCD7472260.1"/>
    <property type="molecule type" value="Genomic_DNA"/>
</dbReference>
<organism evidence="2 3">
    <name type="scientific">Datura stramonium</name>
    <name type="common">Jimsonweed</name>
    <name type="synonym">Common thornapple</name>
    <dbReference type="NCBI Taxonomy" id="4076"/>
    <lineage>
        <taxon>Eukaryota</taxon>
        <taxon>Viridiplantae</taxon>
        <taxon>Streptophyta</taxon>
        <taxon>Embryophyta</taxon>
        <taxon>Tracheophyta</taxon>
        <taxon>Spermatophyta</taxon>
        <taxon>Magnoliopsida</taxon>
        <taxon>eudicotyledons</taxon>
        <taxon>Gunneridae</taxon>
        <taxon>Pentapetalae</taxon>
        <taxon>asterids</taxon>
        <taxon>lamiids</taxon>
        <taxon>Solanales</taxon>
        <taxon>Solanaceae</taxon>
        <taxon>Solanoideae</taxon>
        <taxon>Datureae</taxon>
        <taxon>Datura</taxon>
    </lineage>
</organism>
<proteinExistence type="predicted"/>
<evidence type="ECO:0000313" key="2">
    <source>
        <dbReference type="EMBL" id="MCD7472260.1"/>
    </source>
</evidence>